<protein>
    <recommendedName>
        <fullName evidence="3">Pyrimidine 5'-nucleotidase</fullName>
    </recommendedName>
</protein>
<dbReference type="SFLD" id="SFLDS00003">
    <property type="entry name" value="Haloacid_Dehalogenase"/>
    <property type="match status" value="1"/>
</dbReference>
<keyword evidence="2" id="KW-1185">Reference proteome</keyword>
<dbReference type="Pfam" id="PF00702">
    <property type="entry name" value="Hydrolase"/>
    <property type="match status" value="1"/>
</dbReference>
<dbReference type="InterPro" id="IPR036412">
    <property type="entry name" value="HAD-like_sf"/>
</dbReference>
<dbReference type="GO" id="GO:0009166">
    <property type="term" value="P:nucleotide catabolic process"/>
    <property type="evidence" value="ECO:0007669"/>
    <property type="project" value="TreeGrafter"/>
</dbReference>
<dbReference type="PANTHER" id="PTHR47438:SF1">
    <property type="entry name" value="PHOSPHATE METABOLISM PROTEIN 8-RELATED"/>
    <property type="match status" value="1"/>
</dbReference>
<dbReference type="InterPro" id="IPR010237">
    <property type="entry name" value="Pyr-5-nucltdase"/>
</dbReference>
<dbReference type="OMA" id="HAMEINS"/>
<dbReference type="GO" id="GO:0008252">
    <property type="term" value="F:nucleotidase activity"/>
    <property type="evidence" value="ECO:0007669"/>
    <property type="project" value="TreeGrafter"/>
</dbReference>
<dbReference type="SFLD" id="SFLDG01132">
    <property type="entry name" value="C1.5.3:_5'-Nucleotidase_Like"/>
    <property type="match status" value="1"/>
</dbReference>
<dbReference type="STRING" id="1071380.I2H9D8"/>
<dbReference type="RefSeq" id="XP_004182509.1">
    <property type="nucleotide sequence ID" value="XM_004182461.1"/>
</dbReference>
<dbReference type="Gene3D" id="1.10.150.450">
    <property type="match status" value="1"/>
</dbReference>
<dbReference type="PANTHER" id="PTHR47438">
    <property type="entry name" value="PHOSPHATE METABOLISM PROTEIN 8-RELATED"/>
    <property type="match status" value="1"/>
</dbReference>
<organism evidence="1 2">
    <name type="scientific">Henningerozyma blattae (strain ATCC 34711 / CBS 6284 / DSM 70876 / NBRC 10599 / NRRL Y-10934 / UCD 77-7)</name>
    <name type="common">Yeast</name>
    <name type="synonym">Tetrapisispora blattae</name>
    <dbReference type="NCBI Taxonomy" id="1071380"/>
    <lineage>
        <taxon>Eukaryota</taxon>
        <taxon>Fungi</taxon>
        <taxon>Dikarya</taxon>
        <taxon>Ascomycota</taxon>
        <taxon>Saccharomycotina</taxon>
        <taxon>Saccharomycetes</taxon>
        <taxon>Saccharomycetales</taxon>
        <taxon>Saccharomycetaceae</taxon>
        <taxon>Henningerozyma</taxon>
    </lineage>
</organism>
<name>I2H9D8_HENB6</name>
<dbReference type="InterPro" id="IPR023214">
    <property type="entry name" value="HAD_sf"/>
</dbReference>
<dbReference type="SFLD" id="SFLDG01129">
    <property type="entry name" value="C1.5:_HAD__Beta-PGM__Phosphata"/>
    <property type="match status" value="1"/>
</dbReference>
<evidence type="ECO:0000313" key="1">
    <source>
        <dbReference type="EMBL" id="CCH62990.1"/>
    </source>
</evidence>
<dbReference type="NCBIfam" id="TIGR01993">
    <property type="entry name" value="Pyr-5-nucltdase"/>
    <property type="match status" value="1"/>
</dbReference>
<evidence type="ECO:0008006" key="3">
    <source>
        <dbReference type="Google" id="ProtNLM"/>
    </source>
</evidence>
<dbReference type="GeneID" id="14498167"/>
<sequence length="349" mass="40277">MTTLQFTKQIPVSKLRQFTYPIDSNDAKLTYRQKIEGQLKLNTAHLDSLDYPGSKVTFDINQSLIAKQDPNNRIFYFDIDNCLYKKSTHIQDYMQLAIINYLIHEVGLNEKHAMEINSSYYKKYGLVIKGLVQLHHVDALEYNRMVDDSLPLQDLLTQDIKLRNFLMQLRSTCKFNKFWLFTNAYKTHALRVIRILGIADLFDGITYCDYSKDDASQFIAKPDPRFFEKAKLQSGLTDWNHAWFADDSWINLNEALRLGINHVVNVNELTTTPPLINTLVQLNDTLDDQKDVLVDTITVDSSMSLSSMPYSDESTTTVEDVQESHELPENAFVVNDLTQLKEVVPELFN</sequence>
<dbReference type="HOGENOM" id="CLU_059493_0_0_1"/>
<dbReference type="InParanoid" id="I2H9D8"/>
<dbReference type="InterPro" id="IPR052791">
    <property type="entry name" value="SSM1_domain"/>
</dbReference>
<reference evidence="1 2" key="1">
    <citation type="journal article" date="2011" name="Proc. Natl. Acad. Sci. U.S.A.">
        <title>Evolutionary erosion of yeast sex chromosomes by mating-type switching accidents.</title>
        <authorList>
            <person name="Gordon J.L."/>
            <person name="Armisen D."/>
            <person name="Proux-Wera E."/>
            <person name="Oheigeartaigh S.S."/>
            <person name="Byrne K.P."/>
            <person name="Wolfe K.H."/>
        </authorList>
    </citation>
    <scope>NUCLEOTIDE SEQUENCE [LARGE SCALE GENOMIC DNA]</scope>
    <source>
        <strain evidence="2">ATCC 34711 / CBS 6284 / DSM 70876 / NBRC 10599 / NRRL Y-10934 / UCD 77-7</strain>
    </source>
</reference>
<dbReference type="EMBL" id="HE806324">
    <property type="protein sequence ID" value="CCH62990.1"/>
    <property type="molecule type" value="Genomic_DNA"/>
</dbReference>
<dbReference type="Gene3D" id="3.40.50.1000">
    <property type="entry name" value="HAD superfamily/HAD-like"/>
    <property type="match status" value="1"/>
</dbReference>
<proteinExistence type="predicted"/>
<dbReference type="SUPFAM" id="SSF56784">
    <property type="entry name" value="HAD-like"/>
    <property type="match status" value="1"/>
</dbReference>
<dbReference type="Proteomes" id="UP000002866">
    <property type="component" value="Chromosome 9"/>
</dbReference>
<gene>
    <name evidence="1" type="primary">TBLA0I03350</name>
    <name evidence="1" type="ORF">TBLA_0I03350</name>
</gene>
<evidence type="ECO:0000313" key="2">
    <source>
        <dbReference type="Proteomes" id="UP000002866"/>
    </source>
</evidence>
<accession>I2H9D8</accession>
<dbReference type="AlphaFoldDB" id="I2H9D8"/>
<dbReference type="KEGG" id="tbl:TBLA_0I03350"/>
<dbReference type="eggNOG" id="KOG3109">
    <property type="taxonomic scope" value="Eukaryota"/>
</dbReference>
<dbReference type="GO" id="GO:0006206">
    <property type="term" value="P:pyrimidine nucleobase metabolic process"/>
    <property type="evidence" value="ECO:0007669"/>
    <property type="project" value="TreeGrafter"/>
</dbReference>
<dbReference type="OrthoDB" id="1065058at2759"/>